<gene>
    <name evidence="3" type="ORF">FHR87_000441</name>
</gene>
<dbReference type="Gene3D" id="3.40.50.1820">
    <property type="entry name" value="alpha/beta hydrolase"/>
    <property type="match status" value="1"/>
</dbReference>
<feature type="signal peptide" evidence="2">
    <location>
        <begin position="1"/>
        <end position="20"/>
    </location>
</feature>
<accession>A0A839SXJ5</accession>
<dbReference type="InterPro" id="IPR022529">
    <property type="entry name" value="DUF3530"/>
</dbReference>
<comment type="caution">
    <text evidence="3">The sequence shown here is derived from an EMBL/GenBank/DDBJ whole genome shotgun (WGS) entry which is preliminary data.</text>
</comment>
<evidence type="ECO:0000256" key="2">
    <source>
        <dbReference type="SAM" id="SignalP"/>
    </source>
</evidence>
<evidence type="ECO:0000256" key="1">
    <source>
        <dbReference type="SAM" id="MobiDB-lite"/>
    </source>
</evidence>
<dbReference type="EMBL" id="JACHXI010000001">
    <property type="protein sequence ID" value="MBB3102081.1"/>
    <property type="molecule type" value="Genomic_DNA"/>
</dbReference>
<feature type="compositionally biased region" description="Basic and acidic residues" evidence="1">
    <location>
        <begin position="163"/>
        <end position="176"/>
    </location>
</feature>
<dbReference type="AlphaFoldDB" id="A0A839SXJ5"/>
<evidence type="ECO:0000313" key="3">
    <source>
        <dbReference type="EMBL" id="MBB3102081.1"/>
    </source>
</evidence>
<organism evidence="3 4">
    <name type="scientific">Azomonas macrocytogenes</name>
    <name type="common">Azotobacter macrocytogenes</name>
    <dbReference type="NCBI Taxonomy" id="69962"/>
    <lineage>
        <taxon>Bacteria</taxon>
        <taxon>Pseudomonadati</taxon>
        <taxon>Pseudomonadota</taxon>
        <taxon>Gammaproteobacteria</taxon>
        <taxon>Pseudomonadales</taxon>
        <taxon>Pseudomonadaceae</taxon>
        <taxon>Azomonas</taxon>
    </lineage>
</organism>
<dbReference type="SUPFAM" id="SSF53474">
    <property type="entry name" value="alpha/beta-Hydrolases"/>
    <property type="match status" value="1"/>
</dbReference>
<proteinExistence type="predicted"/>
<sequence length="345" mass="37660">MLPRSLLIVLTFVLSSSVRAEAPATATPPARVEPAPLFQRSDLEALELSKNLPRQTRQLTGAEEKFLAFWQPASTDTPKGAVIILPGAGETADWPDIIGPLRRGLPDHGWSTMAVTLPDPQPAALPAIYSPQLPDIALPQPEPPPPASEPATPTEEPPAEQPEPAHEENTEEEKVAETTPAPEPQPPMAEATTPKEPPTYPERIDARIEAALAFARTQHLGALILLGHGTGGYWAVRHLAQGKSEEIRHLVMIDPSEPSDQELELEDLIGDLKTITGDFYYREGNAAQHAALRRAASRRAKQTTYTQIVISASTGDPTNTQEQLVRRVRGWLDRQITETKPARTH</sequence>
<feature type="chain" id="PRO_5032282405" evidence="2">
    <location>
        <begin position="21"/>
        <end position="345"/>
    </location>
</feature>
<dbReference type="RefSeq" id="WP_183165038.1">
    <property type="nucleotide sequence ID" value="NZ_JACHXI010000001.1"/>
</dbReference>
<dbReference type="Proteomes" id="UP000549250">
    <property type="component" value="Unassembled WGS sequence"/>
</dbReference>
<feature type="region of interest" description="Disordered" evidence="1">
    <location>
        <begin position="133"/>
        <end position="200"/>
    </location>
</feature>
<evidence type="ECO:0000313" key="4">
    <source>
        <dbReference type="Proteomes" id="UP000549250"/>
    </source>
</evidence>
<name>A0A839SXJ5_AZOMA</name>
<dbReference type="InterPro" id="IPR029058">
    <property type="entry name" value="AB_hydrolase_fold"/>
</dbReference>
<dbReference type="Pfam" id="PF12048">
    <property type="entry name" value="DUF3530"/>
    <property type="match status" value="1"/>
</dbReference>
<keyword evidence="4" id="KW-1185">Reference proteome</keyword>
<reference evidence="3 4" key="1">
    <citation type="submission" date="2020-08" db="EMBL/GenBank/DDBJ databases">
        <title>Genomic Encyclopedia of Type Strains, Phase III (KMG-III): the genomes of soil and plant-associated and newly described type strains.</title>
        <authorList>
            <person name="Whitman W."/>
        </authorList>
    </citation>
    <scope>NUCLEOTIDE SEQUENCE [LARGE SCALE GENOMIC DNA]</scope>
    <source>
        <strain evidence="3 4">CECT 4462</strain>
    </source>
</reference>
<protein>
    <submittedName>
        <fullName evidence="3">Putative esterase YcpF (UPF0227 family)</fullName>
    </submittedName>
</protein>
<keyword evidence="2" id="KW-0732">Signal</keyword>